<keyword evidence="2" id="KW-1185">Reference proteome</keyword>
<dbReference type="Proteomes" id="UP001595839">
    <property type="component" value="Unassembled WGS sequence"/>
</dbReference>
<dbReference type="EMBL" id="JBHSFK010000040">
    <property type="protein sequence ID" value="MFC4506152.1"/>
    <property type="molecule type" value="Genomic_DNA"/>
</dbReference>
<name>A0ABV9B249_9ACTN</name>
<reference evidence="2" key="1">
    <citation type="journal article" date="2019" name="Int. J. Syst. Evol. Microbiol.">
        <title>The Global Catalogue of Microorganisms (GCM) 10K type strain sequencing project: providing services to taxonomists for standard genome sequencing and annotation.</title>
        <authorList>
            <consortium name="The Broad Institute Genomics Platform"/>
            <consortium name="The Broad Institute Genome Sequencing Center for Infectious Disease"/>
            <person name="Wu L."/>
            <person name="Ma J."/>
        </authorList>
    </citation>
    <scope>NUCLEOTIDE SEQUENCE [LARGE SCALE GENOMIC DNA]</scope>
    <source>
        <strain evidence="2">CGMCC 4.7177</strain>
    </source>
</reference>
<comment type="caution">
    <text evidence="1">The sequence shown here is derived from an EMBL/GenBank/DDBJ whole genome shotgun (WGS) entry which is preliminary data.</text>
</comment>
<protein>
    <submittedName>
        <fullName evidence="1">Uncharacterized protein</fullName>
    </submittedName>
</protein>
<evidence type="ECO:0000313" key="1">
    <source>
        <dbReference type="EMBL" id="MFC4506152.1"/>
    </source>
</evidence>
<accession>A0ABV9B249</accession>
<sequence>MTIPHPSPHTAASNAADALLAAHPDLPATSVDVAHVGGLGPAALIQVENKPALRAWAQALNTTARTTGASGYGTTEPHQQTGLPEWLWWRMTFIDTTVDQTPIRLWTLEATDQPRALATFLASTAHTPADTTTK</sequence>
<evidence type="ECO:0000313" key="2">
    <source>
        <dbReference type="Proteomes" id="UP001595839"/>
    </source>
</evidence>
<organism evidence="1 2">
    <name type="scientific">Streptomyces vulcanius</name>
    <dbReference type="NCBI Taxonomy" id="1441876"/>
    <lineage>
        <taxon>Bacteria</taxon>
        <taxon>Bacillati</taxon>
        <taxon>Actinomycetota</taxon>
        <taxon>Actinomycetes</taxon>
        <taxon>Kitasatosporales</taxon>
        <taxon>Streptomycetaceae</taxon>
        <taxon>Streptomyces</taxon>
    </lineage>
</organism>
<gene>
    <name evidence="1" type="ORF">ACFPIH_43050</name>
</gene>
<proteinExistence type="predicted"/>
<dbReference type="RefSeq" id="WP_381183608.1">
    <property type="nucleotide sequence ID" value="NZ_JBHSFK010000040.1"/>
</dbReference>